<feature type="domain" description="IBR" evidence="6">
    <location>
        <begin position="170"/>
        <end position="229"/>
    </location>
</feature>
<accession>A0AA37UTD3</accession>
<dbReference type="Proteomes" id="UP001055115">
    <property type="component" value="Unassembled WGS sequence"/>
</dbReference>
<dbReference type="InterPro" id="IPR017907">
    <property type="entry name" value="Znf_RING_CS"/>
</dbReference>
<keyword evidence="8" id="KW-1185">Reference proteome</keyword>
<dbReference type="RefSeq" id="XP_049134043.1">
    <property type="nucleotide sequence ID" value="XM_049278086.1"/>
</dbReference>
<dbReference type="SUPFAM" id="SSF57850">
    <property type="entry name" value="RING/U-box"/>
    <property type="match status" value="1"/>
</dbReference>
<dbReference type="GO" id="GO:0016567">
    <property type="term" value="P:protein ubiquitination"/>
    <property type="evidence" value="ECO:0007669"/>
    <property type="project" value="InterPro"/>
</dbReference>
<evidence type="ECO:0000256" key="2">
    <source>
        <dbReference type="ARBA" id="ARBA00022771"/>
    </source>
</evidence>
<dbReference type="EMBL" id="BQXU01000052">
    <property type="protein sequence ID" value="GKT51693.1"/>
    <property type="molecule type" value="Genomic_DNA"/>
</dbReference>
<dbReference type="GO" id="GO:0004842">
    <property type="term" value="F:ubiquitin-protein transferase activity"/>
    <property type="evidence" value="ECO:0007669"/>
    <property type="project" value="InterPro"/>
</dbReference>
<dbReference type="Gene3D" id="1.20.120.1750">
    <property type="match status" value="1"/>
</dbReference>
<keyword evidence="3" id="KW-0833">Ubl conjugation pathway</keyword>
<dbReference type="GO" id="GO:0008270">
    <property type="term" value="F:zinc ion binding"/>
    <property type="evidence" value="ECO:0007669"/>
    <property type="project" value="UniProtKB-KW"/>
</dbReference>
<dbReference type="Pfam" id="PF01485">
    <property type="entry name" value="IBR"/>
    <property type="match status" value="1"/>
</dbReference>
<proteinExistence type="predicted"/>
<dbReference type="GeneID" id="73332676"/>
<dbReference type="AlphaFoldDB" id="A0AA37UTD3"/>
<evidence type="ECO:0000259" key="6">
    <source>
        <dbReference type="Pfam" id="PF01485"/>
    </source>
</evidence>
<keyword evidence="4" id="KW-0862">Zinc</keyword>
<keyword evidence="1" id="KW-0479">Metal-binding</keyword>
<dbReference type="PANTHER" id="PTHR11685">
    <property type="entry name" value="RBR FAMILY RING FINGER AND IBR DOMAIN-CONTAINING"/>
    <property type="match status" value="1"/>
</dbReference>
<evidence type="ECO:0000313" key="7">
    <source>
        <dbReference type="EMBL" id="GKT51693.1"/>
    </source>
</evidence>
<dbReference type="InterPro" id="IPR013083">
    <property type="entry name" value="Znf_RING/FYVE/PHD"/>
</dbReference>
<dbReference type="InterPro" id="IPR031127">
    <property type="entry name" value="E3_UB_ligase_RBR"/>
</dbReference>
<evidence type="ECO:0000256" key="3">
    <source>
        <dbReference type="ARBA" id="ARBA00022786"/>
    </source>
</evidence>
<gene>
    <name evidence="7" type="ORF">ColSpa_11874</name>
</gene>
<organism evidence="7 8">
    <name type="scientific">Colletotrichum spaethianum</name>
    <dbReference type="NCBI Taxonomy" id="700344"/>
    <lineage>
        <taxon>Eukaryota</taxon>
        <taxon>Fungi</taxon>
        <taxon>Dikarya</taxon>
        <taxon>Ascomycota</taxon>
        <taxon>Pezizomycotina</taxon>
        <taxon>Sordariomycetes</taxon>
        <taxon>Hypocreomycetidae</taxon>
        <taxon>Glomerellales</taxon>
        <taxon>Glomerellaceae</taxon>
        <taxon>Colletotrichum</taxon>
        <taxon>Colletotrichum spaethianum species complex</taxon>
    </lineage>
</organism>
<evidence type="ECO:0000256" key="1">
    <source>
        <dbReference type="ARBA" id="ARBA00022723"/>
    </source>
</evidence>
<dbReference type="CDD" id="cd20335">
    <property type="entry name" value="BRcat_RBR"/>
    <property type="match status" value="1"/>
</dbReference>
<protein>
    <submittedName>
        <fullName evidence="7">E3 ubiquitin-protein ligase mug30</fullName>
    </submittedName>
</protein>
<dbReference type="Gene3D" id="3.30.40.10">
    <property type="entry name" value="Zinc/RING finger domain, C3HC4 (zinc finger)"/>
    <property type="match status" value="1"/>
</dbReference>
<reference evidence="7 8" key="1">
    <citation type="submission" date="2022-03" db="EMBL/GenBank/DDBJ databases">
        <title>Genome data of Colletotrichum spp.</title>
        <authorList>
            <person name="Utami Y.D."/>
            <person name="Hiruma K."/>
        </authorList>
    </citation>
    <scope>NUCLEOTIDE SEQUENCE [LARGE SCALE GENOMIC DNA]</scope>
    <source>
        <strain evidence="7 8">MAFF 239500</strain>
    </source>
</reference>
<evidence type="ECO:0000256" key="5">
    <source>
        <dbReference type="SAM" id="MobiDB-lite"/>
    </source>
</evidence>
<evidence type="ECO:0000256" key="4">
    <source>
        <dbReference type="ARBA" id="ARBA00022833"/>
    </source>
</evidence>
<name>A0AA37UTD3_9PEZI</name>
<dbReference type="InterPro" id="IPR002867">
    <property type="entry name" value="IBR_dom"/>
</dbReference>
<dbReference type="PROSITE" id="PS00518">
    <property type="entry name" value="ZF_RING_1"/>
    <property type="match status" value="1"/>
</dbReference>
<sequence length="312" mass="34869">MAKAKELDGCLISTLVNQEKQAAQDREVALRLSRGGQVDEDSSTDAAQEKASADADEELLSTFKSLYVSTDGYDDPSDQTESSTWPASTGQITETAKAVKRDKRKCSSCFSNYASTEVARCPCSHEYCRHCLQTFFETSLTDEFLFPPRCCGKRIPAKDNQQFLPSKLIEEFQAKALELSTPNRTYCHKPTCSTFIPKDFIKADIAFCQRCMNSTCVMCKGAEHKDQDCAQDILTQDLLQIAAANGWQRCFSCRRIVELEHGCNHITSLGTQGKLTLLHSLPVQSAVLLLMWRPMEDLRLPAVERGATLRLR</sequence>
<feature type="region of interest" description="Disordered" evidence="5">
    <location>
        <begin position="33"/>
        <end position="57"/>
    </location>
</feature>
<evidence type="ECO:0000313" key="8">
    <source>
        <dbReference type="Proteomes" id="UP001055115"/>
    </source>
</evidence>
<comment type="caution">
    <text evidence="7">The sequence shown here is derived from an EMBL/GenBank/DDBJ whole genome shotgun (WGS) entry which is preliminary data.</text>
</comment>
<keyword evidence="2" id="KW-0863">Zinc-finger</keyword>